<dbReference type="SUPFAM" id="SSF52540">
    <property type="entry name" value="P-loop containing nucleoside triphosphate hydrolases"/>
    <property type="match status" value="1"/>
</dbReference>
<protein>
    <recommendedName>
        <fullName evidence="1">AAA+ ATPase domain-containing protein</fullName>
    </recommendedName>
</protein>
<comment type="caution">
    <text evidence="2">The sequence shown here is derived from an EMBL/GenBank/DDBJ whole genome shotgun (WGS) entry which is preliminary data.</text>
</comment>
<dbReference type="InterPro" id="IPR008868">
    <property type="entry name" value="TniB"/>
</dbReference>
<name>L1KLQ3_9ACTN</name>
<accession>L1KLQ3</accession>
<feature type="domain" description="AAA+ ATPase" evidence="1">
    <location>
        <begin position="87"/>
        <end position="301"/>
    </location>
</feature>
<dbReference type="InterPro" id="IPR027417">
    <property type="entry name" value="P-loop_NTPase"/>
</dbReference>
<keyword evidence="3" id="KW-1185">Reference proteome</keyword>
<dbReference type="InterPro" id="IPR003593">
    <property type="entry name" value="AAA+_ATPase"/>
</dbReference>
<dbReference type="SMART" id="SM00382">
    <property type="entry name" value="AAA"/>
    <property type="match status" value="1"/>
</dbReference>
<dbReference type="EMBL" id="AEJC01000592">
    <property type="protein sequence ID" value="EKX61489.1"/>
    <property type="molecule type" value="Genomic_DNA"/>
</dbReference>
<reference evidence="2 3" key="1">
    <citation type="submission" date="2012-11" db="EMBL/GenBank/DDBJ databases">
        <authorList>
            <person name="Huguet-Tapia J.C."/>
            <person name="Durkin A.S."/>
            <person name="Pettis G.S."/>
            <person name="Badger J.H."/>
        </authorList>
    </citation>
    <scope>NUCLEOTIDE SEQUENCE [LARGE SCALE GENOMIC DNA]</scope>
    <source>
        <strain evidence="2 3">91-03</strain>
    </source>
</reference>
<evidence type="ECO:0000313" key="3">
    <source>
        <dbReference type="Proteomes" id="UP000010411"/>
    </source>
</evidence>
<dbReference type="Proteomes" id="UP000010411">
    <property type="component" value="Unassembled WGS sequence"/>
</dbReference>
<gene>
    <name evidence="2" type="ORF">STRIP9103_02300</name>
</gene>
<evidence type="ECO:0000313" key="2">
    <source>
        <dbReference type="EMBL" id="EKX61489.1"/>
    </source>
</evidence>
<dbReference type="Pfam" id="PF05621">
    <property type="entry name" value="TniB"/>
    <property type="match status" value="1"/>
</dbReference>
<dbReference type="PATRIC" id="fig|698759.3.peg.7798"/>
<dbReference type="AlphaFoldDB" id="L1KLQ3"/>
<organism evidence="2 3">
    <name type="scientific">Streptomyces ipomoeae 91-03</name>
    <dbReference type="NCBI Taxonomy" id="698759"/>
    <lineage>
        <taxon>Bacteria</taxon>
        <taxon>Bacillati</taxon>
        <taxon>Actinomycetota</taxon>
        <taxon>Actinomycetes</taxon>
        <taxon>Kitasatosporales</taxon>
        <taxon>Streptomycetaceae</taxon>
        <taxon>Streptomyces</taxon>
    </lineage>
</organism>
<sequence length="336" mass="37463">MSQDIEGMPPLASLDGWRAFMSQSMPEPPALLPEEAWRGLSRIERSVYDQARTGYHDALLLVSTPAIRQITTTGTKLIARNTRRQTGRKGLIVSGPSGTGKTTSVSQLGKRHQLKIERTAPVDTSGERIPVVYIVTPPAVKPRDLVIELAAFLGLPYAYRESPQVITHNVISILHKVRCRLVIVDEIHNLDLTTRNGQDASDQLKYLFEQIQATFVYAGVNVTENGLFSGLRGRQLAGRFITLNTGPFEHDTPQQREDWERVVMTMESTLRLHRHTPGTLRRHGSYLHKRTSGMIGSLDQLIYEAANDAIADGTEKITKRHLEAVVLDTAAEEVRS</sequence>
<dbReference type="RefSeq" id="WP_009335718.1">
    <property type="nucleotide sequence ID" value="NZ_AEJC01000592.1"/>
</dbReference>
<proteinExistence type="predicted"/>
<evidence type="ECO:0000259" key="1">
    <source>
        <dbReference type="SMART" id="SM00382"/>
    </source>
</evidence>
<dbReference type="Gene3D" id="3.40.50.300">
    <property type="entry name" value="P-loop containing nucleotide triphosphate hydrolases"/>
    <property type="match status" value="1"/>
</dbReference>